<proteinExistence type="predicted"/>
<dbReference type="AlphaFoldDB" id="A0A811VG93"/>
<accession>A0A811VG93</accession>
<protein>
    <submittedName>
        <fullName evidence="1">(Mediterranean fruit fly) hypothetical protein</fullName>
    </submittedName>
</protein>
<comment type="caution">
    <text evidence="1">The sequence shown here is derived from an EMBL/GenBank/DDBJ whole genome shotgun (WGS) entry which is preliminary data.</text>
</comment>
<dbReference type="Proteomes" id="UP000606786">
    <property type="component" value="Unassembled WGS sequence"/>
</dbReference>
<keyword evidence="2" id="KW-1185">Reference proteome</keyword>
<dbReference type="EMBL" id="CAJHJT010000056">
    <property type="protein sequence ID" value="CAD7014416.1"/>
    <property type="molecule type" value="Genomic_DNA"/>
</dbReference>
<reference evidence="1" key="1">
    <citation type="submission" date="2020-11" db="EMBL/GenBank/DDBJ databases">
        <authorList>
            <person name="Whitehead M."/>
        </authorList>
    </citation>
    <scope>NUCLEOTIDE SEQUENCE</scope>
    <source>
        <strain evidence="1">EGII</strain>
    </source>
</reference>
<organism evidence="1 2">
    <name type="scientific">Ceratitis capitata</name>
    <name type="common">Mediterranean fruit fly</name>
    <name type="synonym">Tephritis capitata</name>
    <dbReference type="NCBI Taxonomy" id="7213"/>
    <lineage>
        <taxon>Eukaryota</taxon>
        <taxon>Metazoa</taxon>
        <taxon>Ecdysozoa</taxon>
        <taxon>Arthropoda</taxon>
        <taxon>Hexapoda</taxon>
        <taxon>Insecta</taxon>
        <taxon>Pterygota</taxon>
        <taxon>Neoptera</taxon>
        <taxon>Endopterygota</taxon>
        <taxon>Diptera</taxon>
        <taxon>Brachycera</taxon>
        <taxon>Muscomorpha</taxon>
        <taxon>Tephritoidea</taxon>
        <taxon>Tephritidae</taxon>
        <taxon>Ceratitis</taxon>
        <taxon>Ceratitis</taxon>
    </lineage>
</organism>
<evidence type="ECO:0000313" key="1">
    <source>
        <dbReference type="EMBL" id="CAD7014416.1"/>
    </source>
</evidence>
<evidence type="ECO:0000313" key="2">
    <source>
        <dbReference type="Proteomes" id="UP000606786"/>
    </source>
</evidence>
<gene>
    <name evidence="1" type="ORF">CCAP1982_LOCUS22412</name>
</gene>
<sequence>MARRRLQCAPKRLFLKCIHQRHAAAAAAAVVVAAALGQRLLADSWHHVQPCEGWLNNLRIGTRLRYCAQCLRAAMQHATATGAACLCARRTLAHGMMNDVSPMMT</sequence>
<name>A0A811VG93_CERCA</name>